<dbReference type="EMBL" id="JAXIVS010000004">
    <property type="protein sequence ID" value="MDY7227572.1"/>
    <property type="molecule type" value="Genomic_DNA"/>
</dbReference>
<dbReference type="RefSeq" id="WP_321546291.1">
    <property type="nucleotide sequence ID" value="NZ_JAXIVS010000004.1"/>
</dbReference>
<gene>
    <name evidence="2" type="ORF">SYV04_14260</name>
</gene>
<organism evidence="2 3">
    <name type="scientific">Hyalangium rubrum</name>
    <dbReference type="NCBI Taxonomy" id="3103134"/>
    <lineage>
        <taxon>Bacteria</taxon>
        <taxon>Pseudomonadati</taxon>
        <taxon>Myxococcota</taxon>
        <taxon>Myxococcia</taxon>
        <taxon>Myxococcales</taxon>
        <taxon>Cystobacterineae</taxon>
        <taxon>Archangiaceae</taxon>
        <taxon>Hyalangium</taxon>
    </lineage>
</organism>
<sequence length="88" mass="9899">MRRTLAAFWLSLGLVACGGTVDTSETPEELQERQVEQAGPPALLPYCWNHEGTRCLTPGKTQNCTDGIWSDYVCTCRTNYTWDCPEVR</sequence>
<proteinExistence type="predicted"/>
<feature type="signal peptide" evidence="1">
    <location>
        <begin position="1"/>
        <end position="18"/>
    </location>
</feature>
<keyword evidence="3" id="KW-1185">Reference proteome</keyword>
<name>A0ABU5H385_9BACT</name>
<evidence type="ECO:0000313" key="2">
    <source>
        <dbReference type="EMBL" id="MDY7227572.1"/>
    </source>
</evidence>
<evidence type="ECO:0008006" key="4">
    <source>
        <dbReference type="Google" id="ProtNLM"/>
    </source>
</evidence>
<dbReference type="PROSITE" id="PS51257">
    <property type="entry name" value="PROKAR_LIPOPROTEIN"/>
    <property type="match status" value="1"/>
</dbReference>
<dbReference type="Proteomes" id="UP001291309">
    <property type="component" value="Unassembled WGS sequence"/>
</dbReference>
<protein>
    <recommendedName>
        <fullName evidence="4">Lipoprotein</fullName>
    </recommendedName>
</protein>
<comment type="caution">
    <text evidence="2">The sequence shown here is derived from an EMBL/GenBank/DDBJ whole genome shotgun (WGS) entry which is preliminary data.</text>
</comment>
<evidence type="ECO:0000313" key="3">
    <source>
        <dbReference type="Proteomes" id="UP001291309"/>
    </source>
</evidence>
<accession>A0ABU5H385</accession>
<evidence type="ECO:0000256" key="1">
    <source>
        <dbReference type="SAM" id="SignalP"/>
    </source>
</evidence>
<feature type="chain" id="PRO_5046984071" description="Lipoprotein" evidence="1">
    <location>
        <begin position="19"/>
        <end position="88"/>
    </location>
</feature>
<reference evidence="2 3" key="1">
    <citation type="submission" date="2023-12" db="EMBL/GenBank/DDBJ databases">
        <title>the genome sequence of Hyalangium sp. s54d21.</title>
        <authorList>
            <person name="Zhang X."/>
        </authorList>
    </citation>
    <scope>NUCLEOTIDE SEQUENCE [LARGE SCALE GENOMIC DNA]</scope>
    <source>
        <strain evidence="3">s54d21</strain>
    </source>
</reference>
<keyword evidence="1" id="KW-0732">Signal</keyword>